<gene>
    <name evidence="2" type="ORF">DLJ58_29020</name>
</gene>
<organism evidence="2 3">
    <name type="scientific">Micromonospora arida</name>
    <dbReference type="NCBI Taxonomy" id="2203715"/>
    <lineage>
        <taxon>Bacteria</taxon>
        <taxon>Bacillati</taxon>
        <taxon>Actinomycetota</taxon>
        <taxon>Actinomycetes</taxon>
        <taxon>Micromonosporales</taxon>
        <taxon>Micromonosporaceae</taxon>
        <taxon>Micromonospora</taxon>
    </lineage>
</organism>
<sequence length="294" mass="31854">MRRLPRIIPVVLAAALAALVYAVASGVAVATPVNAKGLPDLRERVRVAAQGYDVTDIADYHRRANQYMGECMQSAGFQYVAHTPPTDPRLSLGLTEAQFTQRYGFGISTLIDHPASGQRTDPNLAVEALLDPARQRAYAKARGACEQRRDDAVGDPPGVMRGPAAEGAELTRVSDQANADPRIAAAKDEYARCMTGKGFTVRSGEDLSGPIHLQVEPYRQAFDTLVAEYTASGRDVAVLRVADVLDEGQLARLRHIQQAELQGAAADGACGRWLYPVAQVVHREYLDRYLAGKE</sequence>
<evidence type="ECO:0000313" key="2">
    <source>
        <dbReference type="EMBL" id="RQX03903.1"/>
    </source>
</evidence>
<proteinExistence type="predicted"/>
<dbReference type="AlphaFoldDB" id="A0A3N9X921"/>
<comment type="caution">
    <text evidence="2">The sequence shown here is derived from an EMBL/GenBank/DDBJ whole genome shotgun (WGS) entry which is preliminary data.</text>
</comment>
<feature type="signal peptide" evidence="1">
    <location>
        <begin position="1"/>
        <end position="30"/>
    </location>
</feature>
<reference evidence="2 3" key="1">
    <citation type="submission" date="2018-05" db="EMBL/GenBank/DDBJ databases">
        <title>Micromonospora from Atacama Desert.</title>
        <authorList>
            <person name="Carro L."/>
            <person name="Goodfellow M."/>
            <person name="Klenk H.-P."/>
        </authorList>
    </citation>
    <scope>NUCLEOTIDE SEQUENCE [LARGE SCALE GENOMIC DNA]</scope>
    <source>
        <strain evidence="2 3">LB32</strain>
    </source>
</reference>
<dbReference type="Proteomes" id="UP000266889">
    <property type="component" value="Unassembled WGS sequence"/>
</dbReference>
<name>A0A3N9X921_9ACTN</name>
<protein>
    <submittedName>
        <fullName evidence="2">Uncharacterized protein</fullName>
    </submittedName>
</protein>
<keyword evidence="1" id="KW-0732">Signal</keyword>
<keyword evidence="3" id="KW-1185">Reference proteome</keyword>
<dbReference type="EMBL" id="QGSY01000284">
    <property type="protein sequence ID" value="RQX03903.1"/>
    <property type="molecule type" value="Genomic_DNA"/>
</dbReference>
<accession>A0A3N9X921</accession>
<evidence type="ECO:0000313" key="3">
    <source>
        <dbReference type="Proteomes" id="UP000266889"/>
    </source>
</evidence>
<feature type="chain" id="PRO_5038436833" evidence="1">
    <location>
        <begin position="31"/>
        <end position="294"/>
    </location>
</feature>
<evidence type="ECO:0000256" key="1">
    <source>
        <dbReference type="SAM" id="SignalP"/>
    </source>
</evidence>